<dbReference type="PANTHER" id="PTHR21266:SF32">
    <property type="entry name" value="CHOLESTEROL 7-DESATURASE NVD"/>
    <property type="match status" value="1"/>
</dbReference>
<gene>
    <name evidence="11" type="ORF">OSTQU699_LOCUS3844</name>
</gene>
<keyword evidence="6" id="KW-0560">Oxidoreductase</keyword>
<comment type="caution">
    <text evidence="11">The sequence shown here is derived from an EMBL/GenBank/DDBJ whole genome shotgun (WGS) entry which is preliminary data.</text>
</comment>
<evidence type="ECO:0000256" key="7">
    <source>
        <dbReference type="ARBA" id="ARBA00023004"/>
    </source>
</evidence>
<evidence type="ECO:0000256" key="1">
    <source>
        <dbReference type="ARBA" id="ARBA00004370"/>
    </source>
</evidence>
<dbReference type="GO" id="GO:0051537">
    <property type="term" value="F:2 iron, 2 sulfur cluster binding"/>
    <property type="evidence" value="ECO:0007669"/>
    <property type="project" value="UniProtKB-KW"/>
</dbReference>
<keyword evidence="9" id="KW-0472">Membrane</keyword>
<keyword evidence="2" id="KW-0812">Transmembrane</keyword>
<dbReference type="InterPro" id="IPR017941">
    <property type="entry name" value="Rieske_2Fe-2S"/>
</dbReference>
<dbReference type="Gene3D" id="2.102.10.10">
    <property type="entry name" value="Rieske [2Fe-2S] iron-sulphur domain"/>
    <property type="match status" value="1"/>
</dbReference>
<keyword evidence="3" id="KW-0001">2Fe-2S</keyword>
<dbReference type="PROSITE" id="PS51296">
    <property type="entry name" value="RIESKE"/>
    <property type="match status" value="1"/>
</dbReference>
<comment type="subcellular location">
    <subcellularLocation>
        <location evidence="1">Membrane</location>
    </subcellularLocation>
</comment>
<sequence>MSTPAVAVLPPCRLASVTPIPARPTWRSAPDGPIPRWRPVDKICQRQPFVVPRRMATVAVAAPARQVEQREEEATGDEKFVWEKHWYPIVPLKWLEEAQGEGFESGLPQIQRQTILGRDIVVWKDAEGKWRAVEDRCSHRLAALSLGSVQKDGTLACRYHGWCFNGRGECTHIPQATDGTSEATACSSTRSKILAFPTLQAGGLLWVWPDDSPTSWVDAAATEPKLGKVTSPDVDWMVTDIPTSYMNWVENAFDPTHADHVHHGQNAFGVAFRREHAFLVKEFRQTRKTTAEGGFTVNHTPVTADTQGQNTTVDFQPPTLAATEALIKGMVNINLSVHHVPMHPGRTRLLLASSMEAKEDKGKAVLKAVMAVQKLQTFIRELPLMLLPGYVRTGLRHACGGQAGVPNGLLVQDIAVIHSEYVQLARSKADWKSQYYLPSPGDNGVLIFRKWLHTLAGGEPNWVRGGTEEDFKADNEAEVYNKWNRHSRQCPHCRKALKFLGGLNSLLGKATVGLLGVAVALAIFRTANPHMAVVATVAAGMAIVVRLETQRLCNKFVTDLPYSGMPEFRFGWAS</sequence>
<keyword evidence="12" id="KW-1185">Reference proteome</keyword>
<evidence type="ECO:0000259" key="10">
    <source>
        <dbReference type="PROSITE" id="PS51296"/>
    </source>
</evidence>
<keyword evidence="7" id="KW-0408">Iron</keyword>
<keyword evidence="8" id="KW-0411">Iron-sulfur</keyword>
<evidence type="ECO:0000256" key="9">
    <source>
        <dbReference type="ARBA" id="ARBA00023136"/>
    </source>
</evidence>
<proteinExistence type="predicted"/>
<evidence type="ECO:0000256" key="2">
    <source>
        <dbReference type="ARBA" id="ARBA00022692"/>
    </source>
</evidence>
<organism evidence="11 12">
    <name type="scientific">Ostreobium quekettii</name>
    <dbReference type="NCBI Taxonomy" id="121088"/>
    <lineage>
        <taxon>Eukaryota</taxon>
        <taxon>Viridiplantae</taxon>
        <taxon>Chlorophyta</taxon>
        <taxon>core chlorophytes</taxon>
        <taxon>Ulvophyceae</taxon>
        <taxon>TCBD clade</taxon>
        <taxon>Bryopsidales</taxon>
        <taxon>Ostreobineae</taxon>
        <taxon>Ostreobiaceae</taxon>
        <taxon>Ostreobium</taxon>
    </lineage>
</organism>
<keyword evidence="5" id="KW-1133">Transmembrane helix</keyword>
<dbReference type="PANTHER" id="PTHR21266">
    <property type="entry name" value="IRON-SULFUR DOMAIN CONTAINING PROTEIN"/>
    <property type="match status" value="1"/>
</dbReference>
<dbReference type="Pfam" id="PF00355">
    <property type="entry name" value="Rieske"/>
    <property type="match status" value="1"/>
</dbReference>
<dbReference type="GO" id="GO:0046872">
    <property type="term" value="F:metal ion binding"/>
    <property type="evidence" value="ECO:0007669"/>
    <property type="project" value="UniProtKB-KW"/>
</dbReference>
<reference evidence="11" key="1">
    <citation type="submission" date="2020-12" db="EMBL/GenBank/DDBJ databases">
        <authorList>
            <person name="Iha C."/>
        </authorList>
    </citation>
    <scope>NUCLEOTIDE SEQUENCE</scope>
</reference>
<dbReference type="Proteomes" id="UP000708148">
    <property type="component" value="Unassembled WGS sequence"/>
</dbReference>
<name>A0A8S1IU83_9CHLO</name>
<evidence type="ECO:0000313" key="12">
    <source>
        <dbReference type="Proteomes" id="UP000708148"/>
    </source>
</evidence>
<evidence type="ECO:0000256" key="8">
    <source>
        <dbReference type="ARBA" id="ARBA00023014"/>
    </source>
</evidence>
<dbReference type="GO" id="GO:0005737">
    <property type="term" value="C:cytoplasm"/>
    <property type="evidence" value="ECO:0007669"/>
    <property type="project" value="TreeGrafter"/>
</dbReference>
<feature type="domain" description="Rieske" evidence="10">
    <location>
        <begin position="86"/>
        <end position="207"/>
    </location>
</feature>
<dbReference type="InterPro" id="IPR036922">
    <property type="entry name" value="Rieske_2Fe-2S_sf"/>
</dbReference>
<accession>A0A8S1IU83</accession>
<keyword evidence="4" id="KW-0479">Metal-binding</keyword>
<evidence type="ECO:0000313" key="11">
    <source>
        <dbReference type="EMBL" id="CAD7698483.1"/>
    </source>
</evidence>
<dbReference type="SUPFAM" id="SSF55961">
    <property type="entry name" value="Bet v1-like"/>
    <property type="match status" value="1"/>
</dbReference>
<dbReference type="GO" id="GO:0016491">
    <property type="term" value="F:oxidoreductase activity"/>
    <property type="evidence" value="ECO:0007669"/>
    <property type="project" value="UniProtKB-KW"/>
</dbReference>
<evidence type="ECO:0000256" key="4">
    <source>
        <dbReference type="ARBA" id="ARBA00022723"/>
    </source>
</evidence>
<dbReference type="AlphaFoldDB" id="A0A8S1IU83"/>
<dbReference type="GO" id="GO:0016020">
    <property type="term" value="C:membrane"/>
    <property type="evidence" value="ECO:0007669"/>
    <property type="project" value="UniProtKB-SubCell"/>
</dbReference>
<protein>
    <recommendedName>
        <fullName evidence="10">Rieske domain-containing protein</fullName>
    </recommendedName>
</protein>
<evidence type="ECO:0000256" key="3">
    <source>
        <dbReference type="ARBA" id="ARBA00022714"/>
    </source>
</evidence>
<evidence type="ECO:0000256" key="5">
    <source>
        <dbReference type="ARBA" id="ARBA00022989"/>
    </source>
</evidence>
<dbReference type="EMBL" id="CAJHUC010000837">
    <property type="protein sequence ID" value="CAD7698483.1"/>
    <property type="molecule type" value="Genomic_DNA"/>
</dbReference>
<evidence type="ECO:0000256" key="6">
    <source>
        <dbReference type="ARBA" id="ARBA00023002"/>
    </source>
</evidence>
<dbReference type="SUPFAM" id="SSF50022">
    <property type="entry name" value="ISP domain"/>
    <property type="match status" value="1"/>
</dbReference>
<dbReference type="InterPro" id="IPR050584">
    <property type="entry name" value="Cholesterol_7-desaturase"/>
</dbReference>
<dbReference type="OrthoDB" id="426882at2759"/>